<evidence type="ECO:0000256" key="9">
    <source>
        <dbReference type="ARBA" id="ARBA00023242"/>
    </source>
</evidence>
<organism evidence="16 17">
    <name type="scientific">Gnathostoma spinigerum</name>
    <dbReference type="NCBI Taxonomy" id="75299"/>
    <lineage>
        <taxon>Eukaryota</taxon>
        <taxon>Metazoa</taxon>
        <taxon>Ecdysozoa</taxon>
        <taxon>Nematoda</taxon>
        <taxon>Chromadorea</taxon>
        <taxon>Rhabditida</taxon>
        <taxon>Spirurina</taxon>
        <taxon>Gnathostomatomorpha</taxon>
        <taxon>Gnathostomatoidea</taxon>
        <taxon>Gnathostomatidae</taxon>
        <taxon>Gnathostoma</taxon>
    </lineage>
</organism>
<keyword evidence="5" id="KW-0597">Phosphoprotein</keyword>
<reference evidence="16 17" key="1">
    <citation type="submission" date="2024-08" db="EMBL/GenBank/DDBJ databases">
        <title>Gnathostoma spinigerum genome.</title>
        <authorList>
            <person name="Gonzalez-Bertolin B."/>
            <person name="Monzon S."/>
            <person name="Zaballos A."/>
            <person name="Jimenez P."/>
            <person name="Dekumyoy P."/>
            <person name="Varona S."/>
            <person name="Cuesta I."/>
            <person name="Sumanam S."/>
            <person name="Adisakwattana P."/>
            <person name="Gasser R.B."/>
            <person name="Hernandez-Gonzalez A."/>
            <person name="Young N.D."/>
            <person name="Perteguer M.J."/>
        </authorList>
    </citation>
    <scope>NUCLEOTIDE SEQUENCE [LARGE SCALE GENOMIC DNA]</scope>
    <source>
        <strain evidence="16">AL3</strain>
        <tissue evidence="16">Liver</tissue>
    </source>
</reference>
<keyword evidence="4" id="KW-1017">Isopeptide bond</keyword>
<dbReference type="GO" id="GO:0006325">
    <property type="term" value="P:chromatin organization"/>
    <property type="evidence" value="ECO:0007669"/>
    <property type="project" value="UniProtKB-KW"/>
</dbReference>
<feature type="region of interest" description="Disordered" evidence="14">
    <location>
        <begin position="498"/>
        <end position="541"/>
    </location>
</feature>
<gene>
    <name evidence="16" type="ORF">AB6A40_002709</name>
</gene>
<evidence type="ECO:0000256" key="11">
    <source>
        <dbReference type="ARBA" id="ARBA00033378"/>
    </source>
</evidence>
<accession>A0ABD6E8J1</accession>
<evidence type="ECO:0000256" key="12">
    <source>
        <dbReference type="ARBA" id="ARBA00093359"/>
    </source>
</evidence>
<evidence type="ECO:0000259" key="15">
    <source>
        <dbReference type="Pfam" id="PF13891"/>
    </source>
</evidence>
<sequence>MLDSLGGGYTENTESVRLDAKASSSEIPISKKAHRRALVYEKLTSHPDSVNFRRCKYVSRRTQLACPNFCRASTHPRTIFCDEHRRYIQRLKTYADNEKKLNDLDLWIANHTDAEGSVDVCNCDDESLNVPRRPFSFEEHNYLPLDSGFPSQPFSGMDIMTEEEVLLKKISLLERKRDEIVRYRRSLAEDYGRRAKLFEMELNEEELKGKLTARTKKQKRLLDAHRCNEKYNQWKHSPIFLHAKECAKYRLKKRKLDSMATSNDDLDYLKIDYATYSTGKICAHKGTESTSETKKEGTSPAEGISNVKGVSEENVSENVTKDEGSSEPGINQPEEVTDENILKSGCKGCTSSAMLFSDFCSKHILDDPNQKLFVECSECGAPTIGREDGPSFCVTHMSVQPAHATLIGPYTAQTLTVRDVLTGFSSLRPSNQDLISSNISSAHSALASALNRAFESDELMKSQMQYRKRLAGGNFMGTTPLCASSEISLVPETTTKDLSDRQVQENATPVKKVVIDSDDEDLHASKDSSSLEKLPRNSSSR</sequence>
<name>A0ABD6E8J1_9BILA</name>
<dbReference type="Proteomes" id="UP001608902">
    <property type="component" value="Unassembled WGS sequence"/>
</dbReference>
<comment type="subcellular location">
    <subcellularLocation>
        <location evidence="2">Mitochondrion</location>
    </subcellularLocation>
    <subcellularLocation>
        <location evidence="1">Nucleus</location>
    </subcellularLocation>
</comment>
<feature type="compositionally biased region" description="Basic and acidic residues" evidence="14">
    <location>
        <begin position="522"/>
        <end position="535"/>
    </location>
</feature>
<evidence type="ECO:0000256" key="6">
    <source>
        <dbReference type="ARBA" id="ARBA00022843"/>
    </source>
</evidence>
<evidence type="ECO:0000256" key="4">
    <source>
        <dbReference type="ARBA" id="ARBA00022499"/>
    </source>
</evidence>
<dbReference type="GO" id="GO:0005739">
    <property type="term" value="C:mitochondrion"/>
    <property type="evidence" value="ECO:0007669"/>
    <property type="project" value="UniProtKB-SubCell"/>
</dbReference>
<evidence type="ECO:0000256" key="2">
    <source>
        <dbReference type="ARBA" id="ARBA00004173"/>
    </source>
</evidence>
<dbReference type="InterPro" id="IPR025927">
    <property type="entry name" value="Znf_KANL2-like"/>
</dbReference>
<evidence type="ECO:0000256" key="10">
    <source>
        <dbReference type="ARBA" id="ARBA00032947"/>
    </source>
</evidence>
<comment type="subunit">
    <text evidence="13">Component of the NSL complex at least composed of KAT8/MOF, KANSL1, KANSL2, KANSL3, MCRS1, PHF20, OGT1/OGT, WDR5 and HCFC1.</text>
</comment>
<evidence type="ECO:0000256" key="5">
    <source>
        <dbReference type="ARBA" id="ARBA00022553"/>
    </source>
</evidence>
<keyword evidence="17" id="KW-1185">Reference proteome</keyword>
<evidence type="ECO:0000313" key="16">
    <source>
        <dbReference type="EMBL" id="MFH4976000.1"/>
    </source>
</evidence>
<feature type="domain" description="KANL2-like probable zinc-finger" evidence="15">
    <location>
        <begin position="347"/>
        <end position="397"/>
    </location>
</feature>
<proteinExistence type="predicted"/>
<dbReference type="PANTHER" id="PTHR13453">
    <property type="entry name" value="KAT8 REGULATORY NSL COMPLEX SUBUNIT 2"/>
    <property type="match status" value="1"/>
</dbReference>
<evidence type="ECO:0000256" key="7">
    <source>
        <dbReference type="ARBA" id="ARBA00022853"/>
    </source>
</evidence>
<dbReference type="InterPro" id="IPR026316">
    <property type="entry name" value="NSL2"/>
</dbReference>
<evidence type="ECO:0000256" key="3">
    <source>
        <dbReference type="ARBA" id="ARBA00015508"/>
    </source>
</evidence>
<dbReference type="Pfam" id="PF13891">
    <property type="entry name" value="zf-C3HC3H_KANSL2"/>
    <property type="match status" value="1"/>
</dbReference>
<keyword evidence="7" id="KW-0156">Chromatin regulator</keyword>
<dbReference type="GO" id="GO:0005634">
    <property type="term" value="C:nucleus"/>
    <property type="evidence" value="ECO:0007669"/>
    <property type="project" value="UniProtKB-SubCell"/>
</dbReference>
<dbReference type="PANTHER" id="PTHR13453:SF1">
    <property type="entry name" value="KAT8 REGULATORY NSL COMPLEX SUBUNIT 2"/>
    <property type="match status" value="1"/>
</dbReference>
<evidence type="ECO:0000256" key="13">
    <source>
        <dbReference type="ARBA" id="ARBA00093543"/>
    </source>
</evidence>
<keyword evidence="8" id="KW-0496">Mitochondrion</keyword>
<evidence type="ECO:0000256" key="1">
    <source>
        <dbReference type="ARBA" id="ARBA00004123"/>
    </source>
</evidence>
<comment type="caution">
    <text evidence="16">The sequence shown here is derived from an EMBL/GenBank/DDBJ whole genome shotgun (WGS) entry which is preliminary data.</text>
</comment>
<keyword evidence="9" id="KW-0539">Nucleus</keyword>
<comment type="function">
    <text evidence="12">Non-catalytic component of the NSL histone acetyltransferase complex, a multiprotein complex that mediates histone H4 acetylation at 'Lys-5'- and 'Lys-8' (H4K5ac and H4K8ac) at transcription start sites and promotes transcription initiation. Required for NSL complex stability and for transcription of intraciliary transport genes in both ciliated and non-ciliated cells by regulating histone H4 acetylation at 'Lys-5'- and 'Lys-12' (H4K5ac and H4K12ac). This is necessary for cilium assembly in ciliated cells and for organization of the microtubule cytoskeleton in non-ciliated cells. Required within the NSL complex to maintain nuclear architecture stability by promoting KAT8-mediated acetylation of lamin LMNA.</text>
</comment>
<feature type="compositionally biased region" description="Basic and acidic residues" evidence="14">
    <location>
        <begin position="285"/>
        <end position="297"/>
    </location>
</feature>
<evidence type="ECO:0000256" key="8">
    <source>
        <dbReference type="ARBA" id="ARBA00023128"/>
    </source>
</evidence>
<dbReference type="AlphaFoldDB" id="A0ABD6E8J1"/>
<evidence type="ECO:0000256" key="14">
    <source>
        <dbReference type="SAM" id="MobiDB-lite"/>
    </source>
</evidence>
<dbReference type="EMBL" id="JBGFUD010001245">
    <property type="protein sequence ID" value="MFH4976000.1"/>
    <property type="molecule type" value="Genomic_DNA"/>
</dbReference>
<protein>
    <recommendedName>
        <fullName evidence="3">KAT8 regulatory NSL complex subunit 2</fullName>
    </recommendedName>
    <alternativeName>
        <fullName evidence="11">NSL complex protein NSL2</fullName>
    </alternativeName>
    <alternativeName>
        <fullName evidence="10">Non-specific lethal 2 homolog</fullName>
    </alternativeName>
</protein>
<evidence type="ECO:0000313" key="17">
    <source>
        <dbReference type="Proteomes" id="UP001608902"/>
    </source>
</evidence>
<feature type="region of interest" description="Disordered" evidence="14">
    <location>
        <begin position="285"/>
        <end position="337"/>
    </location>
</feature>
<keyword evidence="6" id="KW-0832">Ubl conjugation</keyword>